<dbReference type="PANTHER" id="PTHR42912:SF95">
    <property type="entry name" value="METHYLTRANSFERASE TYPE 11 DOMAIN-CONTAINING PROTEIN"/>
    <property type="match status" value="1"/>
</dbReference>
<name>A0ABV5ZG78_9GAMM</name>
<organism evidence="2 3">
    <name type="scientific">Balneatrix alpica</name>
    <dbReference type="NCBI Taxonomy" id="75684"/>
    <lineage>
        <taxon>Bacteria</taxon>
        <taxon>Pseudomonadati</taxon>
        <taxon>Pseudomonadota</taxon>
        <taxon>Gammaproteobacteria</taxon>
        <taxon>Oceanospirillales</taxon>
        <taxon>Balneatrichaceae</taxon>
        <taxon>Balneatrix</taxon>
    </lineage>
</organism>
<dbReference type="Pfam" id="PF08241">
    <property type="entry name" value="Methyltransf_11"/>
    <property type="match status" value="1"/>
</dbReference>
<comment type="caution">
    <text evidence="2">The sequence shown here is derived from an EMBL/GenBank/DDBJ whole genome shotgun (WGS) entry which is preliminary data.</text>
</comment>
<evidence type="ECO:0000313" key="2">
    <source>
        <dbReference type="EMBL" id="MFB9887608.1"/>
    </source>
</evidence>
<dbReference type="Proteomes" id="UP001589628">
    <property type="component" value="Unassembled WGS sequence"/>
</dbReference>
<protein>
    <submittedName>
        <fullName evidence="2">Class I SAM-dependent methyltransferase</fullName>
        <ecNumber evidence="2">2.1.1.-</ecNumber>
    </submittedName>
</protein>
<dbReference type="InterPro" id="IPR029063">
    <property type="entry name" value="SAM-dependent_MTases_sf"/>
</dbReference>
<dbReference type="RefSeq" id="WP_027312763.1">
    <property type="nucleotide sequence ID" value="NZ_JBHLZN010000005.1"/>
</dbReference>
<keyword evidence="2" id="KW-0489">Methyltransferase</keyword>
<dbReference type="SUPFAM" id="SSF53335">
    <property type="entry name" value="S-adenosyl-L-methionine-dependent methyltransferases"/>
    <property type="match status" value="1"/>
</dbReference>
<sequence>MKTEWDYTGLAKAYIKRPEYSKEALQQFYQLSSLHLGSRICDVGAGVAHLTLELLSEGFTVDAVEPNDDMRHYGVIRTQSWENVTWYDGVGEATGRESGVYDAVTFGSSFNVCDQQKALLEAKRLLKPKGWIALLWNHRDLNDPVQNAIEEIIKSNVSDYSYGKRREDQTEIIEQSGLYEGVHFISGSVTHRLSKEDLIEAWRSHATLARQAKDNFIDVIKLIEEYVNSLEESEIIVPYTTRMWVAQSKG</sequence>
<dbReference type="PANTHER" id="PTHR42912">
    <property type="entry name" value="METHYLTRANSFERASE"/>
    <property type="match status" value="1"/>
</dbReference>
<dbReference type="Gene3D" id="3.40.50.150">
    <property type="entry name" value="Vaccinia Virus protein VP39"/>
    <property type="match status" value="1"/>
</dbReference>
<dbReference type="EMBL" id="JBHLZN010000005">
    <property type="protein sequence ID" value="MFB9887608.1"/>
    <property type="molecule type" value="Genomic_DNA"/>
</dbReference>
<dbReference type="GO" id="GO:0032259">
    <property type="term" value="P:methylation"/>
    <property type="evidence" value="ECO:0007669"/>
    <property type="project" value="UniProtKB-KW"/>
</dbReference>
<evidence type="ECO:0000259" key="1">
    <source>
        <dbReference type="Pfam" id="PF08241"/>
    </source>
</evidence>
<dbReference type="GO" id="GO:0008168">
    <property type="term" value="F:methyltransferase activity"/>
    <property type="evidence" value="ECO:0007669"/>
    <property type="project" value="UniProtKB-KW"/>
</dbReference>
<evidence type="ECO:0000313" key="3">
    <source>
        <dbReference type="Proteomes" id="UP001589628"/>
    </source>
</evidence>
<dbReference type="InterPro" id="IPR050508">
    <property type="entry name" value="Methyltransf_Superfamily"/>
</dbReference>
<keyword evidence="3" id="KW-1185">Reference proteome</keyword>
<dbReference type="CDD" id="cd02440">
    <property type="entry name" value="AdoMet_MTases"/>
    <property type="match status" value="1"/>
</dbReference>
<dbReference type="EC" id="2.1.1.-" evidence="2"/>
<gene>
    <name evidence="2" type="ORF">ACFFLH_14395</name>
</gene>
<feature type="domain" description="Methyltransferase type 11" evidence="1">
    <location>
        <begin position="42"/>
        <end position="133"/>
    </location>
</feature>
<proteinExistence type="predicted"/>
<reference evidence="2 3" key="1">
    <citation type="submission" date="2024-09" db="EMBL/GenBank/DDBJ databases">
        <authorList>
            <person name="Sun Q."/>
            <person name="Mori K."/>
        </authorList>
    </citation>
    <scope>NUCLEOTIDE SEQUENCE [LARGE SCALE GENOMIC DNA]</scope>
    <source>
        <strain evidence="2 3">ATCC 51285</strain>
    </source>
</reference>
<keyword evidence="2" id="KW-0808">Transferase</keyword>
<dbReference type="InterPro" id="IPR013216">
    <property type="entry name" value="Methyltransf_11"/>
</dbReference>
<accession>A0ABV5ZG78</accession>